<organism evidence="11 12">
    <name type="scientific">Arthrobacter gyeryongensis</name>
    <dbReference type="NCBI Taxonomy" id="1650592"/>
    <lineage>
        <taxon>Bacteria</taxon>
        <taxon>Bacillati</taxon>
        <taxon>Actinomycetota</taxon>
        <taxon>Actinomycetes</taxon>
        <taxon>Micrococcales</taxon>
        <taxon>Micrococcaceae</taxon>
        <taxon>Arthrobacter</taxon>
    </lineage>
</organism>
<keyword evidence="3 9" id="KW-0813">Transport</keyword>
<feature type="transmembrane region" description="Helical" evidence="9">
    <location>
        <begin position="313"/>
        <end position="335"/>
    </location>
</feature>
<dbReference type="NCBIfam" id="TIGR00836">
    <property type="entry name" value="amt"/>
    <property type="match status" value="1"/>
</dbReference>
<dbReference type="Pfam" id="PF00909">
    <property type="entry name" value="Ammonium_transp"/>
    <property type="match status" value="1"/>
</dbReference>
<dbReference type="Gene3D" id="1.10.3430.10">
    <property type="entry name" value="Ammonium transporter AmtB like domains"/>
    <property type="match status" value="1"/>
</dbReference>
<evidence type="ECO:0000256" key="4">
    <source>
        <dbReference type="ARBA" id="ARBA00022692"/>
    </source>
</evidence>
<feature type="transmembrane region" description="Helical" evidence="9">
    <location>
        <begin position="40"/>
        <end position="60"/>
    </location>
</feature>
<dbReference type="RefSeq" id="WP_345447097.1">
    <property type="nucleotide sequence ID" value="NZ_BAABKK010000002.1"/>
</dbReference>
<dbReference type="EMBL" id="BAABKK010000002">
    <property type="protein sequence ID" value="GAA5188921.1"/>
    <property type="molecule type" value="Genomic_DNA"/>
</dbReference>
<dbReference type="SUPFAM" id="SSF111352">
    <property type="entry name" value="Ammonium transporter"/>
    <property type="match status" value="1"/>
</dbReference>
<dbReference type="InterPro" id="IPR024041">
    <property type="entry name" value="NH4_transpt_AmtB-like_dom"/>
</dbReference>
<evidence type="ECO:0000256" key="7">
    <source>
        <dbReference type="ARBA" id="ARBA00023177"/>
    </source>
</evidence>
<feature type="transmembrane region" description="Helical" evidence="9">
    <location>
        <begin position="283"/>
        <end position="301"/>
    </location>
</feature>
<feature type="transmembrane region" description="Helical" evidence="9">
    <location>
        <begin position="93"/>
        <end position="112"/>
    </location>
</feature>
<feature type="transmembrane region" description="Helical" evidence="9">
    <location>
        <begin position="6"/>
        <end position="28"/>
    </location>
</feature>
<keyword evidence="5 9" id="KW-1133">Transmembrane helix</keyword>
<feature type="transmembrane region" description="Helical" evidence="9">
    <location>
        <begin position="119"/>
        <end position="141"/>
    </location>
</feature>
<evidence type="ECO:0000313" key="12">
    <source>
        <dbReference type="Proteomes" id="UP001500200"/>
    </source>
</evidence>
<evidence type="ECO:0000256" key="5">
    <source>
        <dbReference type="ARBA" id="ARBA00022989"/>
    </source>
</evidence>
<feature type="transmembrane region" description="Helical" evidence="9">
    <location>
        <begin position="259"/>
        <end position="277"/>
    </location>
</feature>
<gene>
    <name evidence="11" type="ORF">GCM10023346_02140</name>
</gene>
<comment type="caution">
    <text evidence="11">The sequence shown here is derived from an EMBL/GenBank/DDBJ whole genome shotgun (WGS) entry which is preliminary data.</text>
</comment>
<dbReference type="InterPro" id="IPR002229">
    <property type="entry name" value="RhesusRHD"/>
</dbReference>
<evidence type="ECO:0000256" key="6">
    <source>
        <dbReference type="ARBA" id="ARBA00023136"/>
    </source>
</evidence>
<evidence type="ECO:0000256" key="2">
    <source>
        <dbReference type="ARBA" id="ARBA00005887"/>
    </source>
</evidence>
<evidence type="ECO:0000256" key="8">
    <source>
        <dbReference type="ARBA" id="ARBA00050025"/>
    </source>
</evidence>
<comment type="similarity">
    <text evidence="2 9">Belongs to the ammonia transporter channel (TC 1.A.11.2) family.</text>
</comment>
<dbReference type="PANTHER" id="PTHR43029">
    <property type="entry name" value="AMMONIUM TRANSPORTER MEP2"/>
    <property type="match status" value="1"/>
</dbReference>
<keyword evidence="4 9" id="KW-0812">Transmembrane</keyword>
<reference evidence="12" key="1">
    <citation type="journal article" date="2019" name="Int. J. Syst. Evol. Microbiol.">
        <title>The Global Catalogue of Microorganisms (GCM) 10K type strain sequencing project: providing services to taxonomists for standard genome sequencing and annotation.</title>
        <authorList>
            <consortium name="The Broad Institute Genomics Platform"/>
            <consortium name="The Broad Institute Genome Sequencing Center for Infectious Disease"/>
            <person name="Wu L."/>
            <person name="Ma J."/>
        </authorList>
    </citation>
    <scope>NUCLEOTIDE SEQUENCE [LARGE SCALE GENOMIC DNA]</scope>
    <source>
        <strain evidence="12">JCM 18514</strain>
    </source>
</reference>
<evidence type="ECO:0000256" key="3">
    <source>
        <dbReference type="ARBA" id="ARBA00022448"/>
    </source>
</evidence>
<dbReference type="PANTHER" id="PTHR43029:SF10">
    <property type="entry name" value="AMMONIUM TRANSPORTER MEP2"/>
    <property type="match status" value="1"/>
</dbReference>
<feature type="transmembrane region" description="Helical" evidence="9">
    <location>
        <begin position="355"/>
        <end position="376"/>
    </location>
</feature>
<feature type="domain" description="Ammonium transporter AmtB-like" evidence="10">
    <location>
        <begin position="8"/>
        <end position="403"/>
    </location>
</feature>
<evidence type="ECO:0000259" key="10">
    <source>
        <dbReference type="Pfam" id="PF00909"/>
    </source>
</evidence>
<protein>
    <recommendedName>
        <fullName evidence="8 9">Ammonium transporter</fullName>
    </recommendedName>
</protein>
<dbReference type="PROSITE" id="PS01219">
    <property type="entry name" value="AMMONIUM_TRANSP"/>
    <property type="match status" value="1"/>
</dbReference>
<feature type="transmembrane region" description="Helical" evidence="9">
    <location>
        <begin position="198"/>
        <end position="216"/>
    </location>
</feature>
<dbReference type="InterPro" id="IPR029020">
    <property type="entry name" value="Ammonium/urea_transptr"/>
</dbReference>
<feature type="transmembrane region" description="Helical" evidence="9">
    <location>
        <begin position="161"/>
        <end position="182"/>
    </location>
</feature>
<dbReference type="InterPro" id="IPR001905">
    <property type="entry name" value="Ammonium_transpt"/>
</dbReference>
<sequence length="467" mass="47653">MNITAENVWVMVSAALALLMTPALGLFYSGMTRAKASLNMIMMSFISAGIVGAVWILWGYSMISGKSVLGIFGNPFTSFGSADLVGSTDLIKLGFSATFAIVTVALISGAIADRAKFSSWVIFVPIWITLVYCPLAFMVWGGGLLSPGGAISSVFGQVIDFAGGTVVEISSGAAAFVLALILGKRHGFGKDPNHRPHNLPFIMLGAGLLWFGWFGFNAGAATTSAQAGLIWVNTLVAPAGAMLSWLVTEKIRHGHPTSLGAASGVVAGLVAITPACANVAPAAALGLGLVAGAACAVFVDLKHKFGFDDSLDVVGVHLGGGLVGTLALGFIALPVNGKGGGLFYGGGLQQLVAQIVAILVTLAVSGIMTAIIALVIHKTVGFRVSHEAELAGVDLSEHAETAYEFGSMSRSHFNALPHVAAIPHVNIPVSARAAAAVPVSARAAAVASSPAATPAVELQRDTQADPA</sequence>
<name>A0ABP9RYS2_9MICC</name>
<accession>A0ABP9RYS2</accession>
<keyword evidence="12" id="KW-1185">Reference proteome</keyword>
<evidence type="ECO:0000256" key="9">
    <source>
        <dbReference type="RuleBase" id="RU362002"/>
    </source>
</evidence>
<dbReference type="Proteomes" id="UP001500200">
    <property type="component" value="Unassembled WGS sequence"/>
</dbReference>
<comment type="subcellular location">
    <subcellularLocation>
        <location evidence="9">Cell membrane</location>
        <topology evidence="9">Multi-pass membrane protein</topology>
    </subcellularLocation>
    <subcellularLocation>
        <location evidence="1">Membrane</location>
        <topology evidence="1">Multi-pass membrane protein</topology>
    </subcellularLocation>
</comment>
<dbReference type="PRINTS" id="PR00342">
    <property type="entry name" value="RHESUSRHD"/>
</dbReference>
<proteinExistence type="inferred from homology"/>
<dbReference type="InterPro" id="IPR018047">
    <property type="entry name" value="Ammonium_transpt_CS"/>
</dbReference>
<keyword evidence="6 9" id="KW-0472">Membrane</keyword>
<keyword evidence="7 9" id="KW-0924">Ammonia transport</keyword>
<feature type="transmembrane region" description="Helical" evidence="9">
    <location>
        <begin position="228"/>
        <end position="247"/>
    </location>
</feature>
<evidence type="ECO:0000256" key="1">
    <source>
        <dbReference type="ARBA" id="ARBA00004141"/>
    </source>
</evidence>
<evidence type="ECO:0000313" key="11">
    <source>
        <dbReference type="EMBL" id="GAA5188921.1"/>
    </source>
</evidence>